<dbReference type="STRING" id="1122216.GCA_000423385_00263"/>
<evidence type="ECO:0000256" key="7">
    <source>
        <dbReference type="ARBA" id="ARBA00023136"/>
    </source>
</evidence>
<evidence type="ECO:0000313" key="11">
    <source>
        <dbReference type="EMBL" id="STY71538.1"/>
    </source>
</evidence>
<sequence length="222" mass="24630">MEFYLFNEDYYLEKGAFKLDFIISALELFHHGGWVMYPLLACSILVVAIGIERFIYYKRTCGDNKDMAQQILALAKERNWQETEKVCANNRCFVSDVLAIGLKYRECPMSMKESFEEYISVRANGLKRNLNYLDTIVTMAPLLGLLGTVVGMISSFKVLDVAGDNPALITGGVGEALIATATGLCVAVLALIVHSYFSNRLDSVLTDVENVCTVVISKARGK</sequence>
<feature type="transmembrane region" description="Helical" evidence="9">
    <location>
        <begin position="34"/>
        <end position="55"/>
    </location>
</feature>
<gene>
    <name evidence="11" type="primary">exbB_1</name>
    <name evidence="11" type="ORF">NCTC10571_01694</name>
</gene>
<organism evidence="11 12">
    <name type="scientific">Megamonas hypermegale</name>
    <dbReference type="NCBI Taxonomy" id="158847"/>
    <lineage>
        <taxon>Bacteria</taxon>
        <taxon>Bacillati</taxon>
        <taxon>Bacillota</taxon>
        <taxon>Negativicutes</taxon>
        <taxon>Selenomonadales</taxon>
        <taxon>Selenomonadaceae</taxon>
        <taxon>Megamonas</taxon>
    </lineage>
</organism>
<keyword evidence="7 9" id="KW-0472">Membrane</keyword>
<dbReference type="GO" id="GO:0005886">
    <property type="term" value="C:plasma membrane"/>
    <property type="evidence" value="ECO:0007669"/>
    <property type="project" value="UniProtKB-SubCell"/>
</dbReference>
<keyword evidence="6 9" id="KW-1133">Transmembrane helix</keyword>
<evidence type="ECO:0000256" key="8">
    <source>
        <dbReference type="RuleBase" id="RU004057"/>
    </source>
</evidence>
<dbReference type="InterPro" id="IPR050790">
    <property type="entry name" value="ExbB/TolQ_transport"/>
</dbReference>
<reference evidence="11 12" key="1">
    <citation type="submission" date="2018-06" db="EMBL/GenBank/DDBJ databases">
        <authorList>
            <consortium name="Pathogen Informatics"/>
            <person name="Doyle S."/>
        </authorList>
    </citation>
    <scope>NUCLEOTIDE SEQUENCE [LARGE SCALE GENOMIC DNA]</scope>
    <source>
        <strain evidence="11 12">NCTC10571</strain>
    </source>
</reference>
<comment type="subcellular location">
    <subcellularLocation>
        <location evidence="1">Cell membrane</location>
        <topology evidence="1">Multi-pass membrane protein</topology>
    </subcellularLocation>
    <subcellularLocation>
        <location evidence="8">Membrane</location>
        <topology evidence="8">Multi-pass membrane protein</topology>
    </subcellularLocation>
</comment>
<keyword evidence="5 8" id="KW-0653">Protein transport</keyword>
<evidence type="ECO:0000259" key="10">
    <source>
        <dbReference type="Pfam" id="PF01618"/>
    </source>
</evidence>
<dbReference type="PANTHER" id="PTHR30625">
    <property type="entry name" value="PROTEIN TOLQ"/>
    <property type="match status" value="1"/>
</dbReference>
<dbReference type="AlphaFoldDB" id="A0A378NZW4"/>
<keyword evidence="3" id="KW-1003">Cell membrane</keyword>
<protein>
    <submittedName>
        <fullName evidence="11">Biopolymer transport protein exbB</fullName>
    </submittedName>
</protein>
<evidence type="ECO:0000256" key="4">
    <source>
        <dbReference type="ARBA" id="ARBA00022692"/>
    </source>
</evidence>
<dbReference type="Proteomes" id="UP000255234">
    <property type="component" value="Unassembled WGS sequence"/>
</dbReference>
<comment type="similarity">
    <text evidence="8">Belongs to the exbB/tolQ family.</text>
</comment>
<evidence type="ECO:0000256" key="1">
    <source>
        <dbReference type="ARBA" id="ARBA00004651"/>
    </source>
</evidence>
<evidence type="ECO:0000256" key="3">
    <source>
        <dbReference type="ARBA" id="ARBA00022475"/>
    </source>
</evidence>
<name>A0A378NZW4_9FIRM</name>
<keyword evidence="2 8" id="KW-0813">Transport</keyword>
<dbReference type="InterPro" id="IPR002898">
    <property type="entry name" value="MotA_ExbB_proton_chnl"/>
</dbReference>
<feature type="transmembrane region" description="Helical" evidence="9">
    <location>
        <begin position="176"/>
        <end position="197"/>
    </location>
</feature>
<keyword evidence="4 9" id="KW-0812">Transmembrane</keyword>
<feature type="transmembrane region" description="Helical" evidence="9">
    <location>
        <begin position="132"/>
        <end position="156"/>
    </location>
</feature>
<proteinExistence type="inferred from homology"/>
<evidence type="ECO:0000313" key="12">
    <source>
        <dbReference type="Proteomes" id="UP000255234"/>
    </source>
</evidence>
<dbReference type="GO" id="GO:0017038">
    <property type="term" value="P:protein import"/>
    <property type="evidence" value="ECO:0007669"/>
    <property type="project" value="TreeGrafter"/>
</dbReference>
<dbReference type="Pfam" id="PF01618">
    <property type="entry name" value="MotA_ExbB"/>
    <property type="match status" value="1"/>
</dbReference>
<accession>A0A378NZW4</accession>
<evidence type="ECO:0000256" key="2">
    <source>
        <dbReference type="ARBA" id="ARBA00022448"/>
    </source>
</evidence>
<evidence type="ECO:0000256" key="6">
    <source>
        <dbReference type="ARBA" id="ARBA00022989"/>
    </source>
</evidence>
<dbReference type="PANTHER" id="PTHR30625:SF15">
    <property type="entry name" value="BIOPOLYMER TRANSPORT PROTEIN EXBB"/>
    <property type="match status" value="1"/>
</dbReference>
<feature type="domain" description="MotA/TolQ/ExbB proton channel" evidence="10">
    <location>
        <begin position="105"/>
        <end position="209"/>
    </location>
</feature>
<evidence type="ECO:0000256" key="9">
    <source>
        <dbReference type="SAM" id="Phobius"/>
    </source>
</evidence>
<evidence type="ECO:0000256" key="5">
    <source>
        <dbReference type="ARBA" id="ARBA00022927"/>
    </source>
</evidence>
<dbReference type="EMBL" id="UGPP01000001">
    <property type="protein sequence ID" value="STY71538.1"/>
    <property type="molecule type" value="Genomic_DNA"/>
</dbReference>